<feature type="compositionally biased region" description="Basic and acidic residues" evidence="1">
    <location>
        <begin position="157"/>
        <end position="173"/>
    </location>
</feature>
<feature type="region of interest" description="Disordered" evidence="1">
    <location>
        <begin position="68"/>
        <end position="228"/>
    </location>
</feature>
<comment type="caution">
    <text evidence="2">The sequence shown here is derived from an EMBL/GenBank/DDBJ whole genome shotgun (WGS) entry which is preliminary data.</text>
</comment>
<dbReference type="STRING" id="86049.A0A1C1C9B6"/>
<keyword evidence="3" id="KW-1185">Reference proteome</keyword>
<dbReference type="VEuPathDB" id="FungiDB:CLCR_06192"/>
<dbReference type="VEuPathDB" id="FungiDB:G647_07790"/>
<feature type="compositionally biased region" description="Basic and acidic residues" evidence="1">
    <location>
        <begin position="204"/>
        <end position="228"/>
    </location>
</feature>
<name>A0A1C1C9B6_9EURO</name>
<dbReference type="eggNOG" id="ENOG502S4C0">
    <property type="taxonomic scope" value="Eukaryota"/>
</dbReference>
<evidence type="ECO:0000313" key="3">
    <source>
        <dbReference type="Proteomes" id="UP000094526"/>
    </source>
</evidence>
<evidence type="ECO:0000313" key="2">
    <source>
        <dbReference type="EMBL" id="OCT45124.1"/>
    </source>
</evidence>
<dbReference type="Proteomes" id="UP000094526">
    <property type="component" value="Unassembled WGS sequence"/>
</dbReference>
<accession>A0A1C1C9B6</accession>
<dbReference type="EMBL" id="LGRB01000020">
    <property type="protein sequence ID" value="OCT45124.1"/>
    <property type="molecule type" value="Genomic_DNA"/>
</dbReference>
<feature type="compositionally biased region" description="Basic and acidic residues" evidence="1">
    <location>
        <begin position="73"/>
        <end position="86"/>
    </location>
</feature>
<dbReference type="AlphaFoldDB" id="A0A1C1C9B6"/>
<gene>
    <name evidence="2" type="ORF">CLCR_06192</name>
</gene>
<feature type="compositionally biased region" description="Acidic residues" evidence="1">
    <location>
        <begin position="87"/>
        <end position="114"/>
    </location>
</feature>
<evidence type="ECO:0000256" key="1">
    <source>
        <dbReference type="SAM" id="MobiDB-lite"/>
    </source>
</evidence>
<organism evidence="2 3">
    <name type="scientific">Cladophialophora carrionii</name>
    <dbReference type="NCBI Taxonomy" id="86049"/>
    <lineage>
        <taxon>Eukaryota</taxon>
        <taxon>Fungi</taxon>
        <taxon>Dikarya</taxon>
        <taxon>Ascomycota</taxon>
        <taxon>Pezizomycotina</taxon>
        <taxon>Eurotiomycetes</taxon>
        <taxon>Chaetothyriomycetidae</taxon>
        <taxon>Chaetothyriales</taxon>
        <taxon>Herpotrichiellaceae</taxon>
        <taxon>Cladophialophora</taxon>
    </lineage>
</organism>
<dbReference type="OrthoDB" id="4590707at2759"/>
<proteinExistence type="predicted"/>
<feature type="compositionally biased region" description="Basic and acidic residues" evidence="1">
    <location>
        <begin position="115"/>
        <end position="150"/>
    </location>
</feature>
<protein>
    <submittedName>
        <fullName evidence="2">Uncharacterized protein</fullName>
    </submittedName>
</protein>
<reference evidence="3" key="1">
    <citation type="submission" date="2015-07" db="EMBL/GenBank/DDBJ databases">
        <authorList>
            <person name="Teixeira M.M."/>
            <person name="Souza R.C."/>
            <person name="Almeida L.G."/>
            <person name="Vicente V.A."/>
            <person name="de Hoog S."/>
            <person name="Bocca A.L."/>
            <person name="de Almeida S.R."/>
            <person name="Vasconcelos A.T."/>
            <person name="Felipe M.S."/>
        </authorList>
    </citation>
    <scope>NUCLEOTIDE SEQUENCE [LARGE SCALE GENOMIC DNA]</scope>
    <source>
        <strain evidence="3">KSF</strain>
    </source>
</reference>
<sequence>MPLPRPAALRGSIQSFSLKRAGIQARTSLRGVSRRTYATDHGGQKSSDLPWLIGSIVVTVPAAGWLWQQGPTKSDHGHGHDAHAEKEAEDAPAEESKEEEESPKEDSGEDEGDKQEEGKEEGKEEEKEEGKEEGKEQPDDQGENTDKEVTPKGTAIPDDKARASESKGAKDAQGDVSGSNNPFMGSSGEEHKPEGPAATAKLHGTVDKSKRPEEPPRPDETDQKKQPE</sequence>